<feature type="compositionally biased region" description="Polar residues" evidence="1">
    <location>
        <begin position="235"/>
        <end position="247"/>
    </location>
</feature>
<organism evidence="3 4">
    <name type="scientific">Coprococcus hominis</name>
    <name type="common">ex Liu et al. 2022</name>
    <dbReference type="NCBI Taxonomy" id="2763039"/>
    <lineage>
        <taxon>Bacteria</taxon>
        <taxon>Bacillati</taxon>
        <taxon>Bacillota</taxon>
        <taxon>Clostridia</taxon>
        <taxon>Lachnospirales</taxon>
        <taxon>Lachnospiraceae</taxon>
        <taxon>Coprococcus</taxon>
    </lineage>
</organism>
<feature type="compositionally biased region" description="Polar residues" evidence="1">
    <location>
        <begin position="255"/>
        <end position="273"/>
    </location>
</feature>
<dbReference type="EMBL" id="JACOOX010000003">
    <property type="protein sequence ID" value="MBC5662302.1"/>
    <property type="molecule type" value="Genomic_DNA"/>
</dbReference>
<evidence type="ECO:0000256" key="2">
    <source>
        <dbReference type="SAM" id="Phobius"/>
    </source>
</evidence>
<feature type="region of interest" description="Disordered" evidence="1">
    <location>
        <begin position="230"/>
        <end position="291"/>
    </location>
</feature>
<accession>A0A8I0ANT6</accession>
<evidence type="ECO:0000313" key="3">
    <source>
        <dbReference type="EMBL" id="MBC5662302.1"/>
    </source>
</evidence>
<keyword evidence="4" id="KW-1185">Reference proteome</keyword>
<keyword evidence="2" id="KW-0812">Transmembrane</keyword>
<keyword evidence="2" id="KW-0472">Membrane</keyword>
<keyword evidence="2" id="KW-1133">Transmembrane helix</keyword>
<comment type="caution">
    <text evidence="3">The sequence shown here is derived from an EMBL/GenBank/DDBJ whole genome shotgun (WGS) entry which is preliminary data.</text>
</comment>
<protein>
    <submittedName>
        <fullName evidence="3">Uncharacterized protein</fullName>
    </submittedName>
</protein>
<dbReference type="AlphaFoldDB" id="A0A8I0ANT6"/>
<gene>
    <name evidence="3" type="ORF">H8S09_05250</name>
</gene>
<evidence type="ECO:0000256" key="1">
    <source>
        <dbReference type="SAM" id="MobiDB-lite"/>
    </source>
</evidence>
<name>A0A8I0ANT6_9FIRM</name>
<evidence type="ECO:0000313" key="4">
    <source>
        <dbReference type="Proteomes" id="UP000615234"/>
    </source>
</evidence>
<dbReference type="Proteomes" id="UP000615234">
    <property type="component" value="Unassembled WGS sequence"/>
</dbReference>
<feature type="transmembrane region" description="Helical" evidence="2">
    <location>
        <begin position="194"/>
        <end position="213"/>
    </location>
</feature>
<dbReference type="RefSeq" id="WP_118675381.1">
    <property type="nucleotide sequence ID" value="NZ_JACOOX010000003.1"/>
</dbReference>
<dbReference type="Pfam" id="PF20456">
    <property type="entry name" value="DUF6709"/>
    <property type="match status" value="1"/>
</dbReference>
<proteinExistence type="predicted"/>
<reference evidence="3 4" key="1">
    <citation type="submission" date="2020-08" db="EMBL/GenBank/DDBJ databases">
        <title>Genome public.</title>
        <authorList>
            <person name="Liu C."/>
            <person name="Sun Q."/>
        </authorList>
    </citation>
    <scope>NUCLEOTIDE SEQUENCE [LARGE SCALE GENOMIC DNA]</scope>
    <source>
        <strain evidence="3 4">NSJ-10</strain>
    </source>
</reference>
<dbReference type="InterPro" id="IPR046555">
    <property type="entry name" value="DUF6709"/>
</dbReference>
<feature type="transmembrane region" description="Helical" evidence="2">
    <location>
        <begin position="12"/>
        <end position="30"/>
    </location>
</feature>
<sequence length="291" mass="32552">MFNKNKRTKKFSDLLIPGIILIIIGIVFAFQGIRDYSKLNGDLLNLNTASEKDLDAGKYVEIDVDYAFYSFCENVETTNYVFKRTTDQYYLISALKDNEYYIGLNIAESKKSELEALSDYTWSQSGADPGTLHYIGKLCKSDSEIMGYMRNYIYDMYESAYDITLTSTEKATLDSYMLPYYIKIMTKEGCRTSIIIGLVVLGLGILLIILGIIRHKNTVYGPDIQPEPYTGAYGNPTTPDMNTSMNSGYADPNAQEPTTPFSDNNTSEATTSGLDPDTFDGDGTSSFKLKD</sequence>